<dbReference type="EMBL" id="JAAGBB010000009">
    <property type="protein sequence ID" value="MBR0664499.1"/>
    <property type="molecule type" value="Genomic_DNA"/>
</dbReference>
<keyword evidence="1" id="KW-0378">Hydrolase</keyword>
<keyword evidence="4" id="KW-1185">Reference proteome</keyword>
<feature type="domain" description="Peptidase M20 dimerisation" evidence="2">
    <location>
        <begin position="185"/>
        <end position="277"/>
    </location>
</feature>
<accession>A0ABS5EW30</accession>
<dbReference type="Gene3D" id="3.30.70.360">
    <property type="match status" value="1"/>
</dbReference>
<dbReference type="PANTHER" id="PTHR11014">
    <property type="entry name" value="PEPTIDASE M20 FAMILY MEMBER"/>
    <property type="match status" value="1"/>
</dbReference>
<dbReference type="InterPro" id="IPR011650">
    <property type="entry name" value="Peptidase_M20_dimer"/>
</dbReference>
<organism evidence="3 4">
    <name type="scientific">Plastoroseomonas hellenica</name>
    <dbReference type="NCBI Taxonomy" id="2687306"/>
    <lineage>
        <taxon>Bacteria</taxon>
        <taxon>Pseudomonadati</taxon>
        <taxon>Pseudomonadota</taxon>
        <taxon>Alphaproteobacteria</taxon>
        <taxon>Acetobacterales</taxon>
        <taxon>Acetobacteraceae</taxon>
        <taxon>Plastoroseomonas</taxon>
    </lineage>
</organism>
<dbReference type="NCBIfam" id="TIGR01891">
    <property type="entry name" value="amidohydrolases"/>
    <property type="match status" value="1"/>
</dbReference>
<dbReference type="InterPro" id="IPR036264">
    <property type="entry name" value="Bact_exopeptidase_dim_dom"/>
</dbReference>
<dbReference type="PIRSF" id="PIRSF005962">
    <property type="entry name" value="Pept_M20D_amidohydro"/>
    <property type="match status" value="1"/>
</dbReference>
<dbReference type="Gene3D" id="3.40.630.10">
    <property type="entry name" value="Zn peptidases"/>
    <property type="match status" value="1"/>
</dbReference>
<protein>
    <submittedName>
        <fullName evidence="3">Amidohydrolase</fullName>
    </submittedName>
</protein>
<name>A0ABS5EW30_9PROT</name>
<evidence type="ECO:0000313" key="4">
    <source>
        <dbReference type="Proteomes" id="UP001196870"/>
    </source>
</evidence>
<evidence type="ECO:0000256" key="1">
    <source>
        <dbReference type="ARBA" id="ARBA00022801"/>
    </source>
</evidence>
<proteinExistence type="predicted"/>
<dbReference type="SUPFAM" id="SSF55031">
    <property type="entry name" value="Bacterial exopeptidase dimerisation domain"/>
    <property type="match status" value="1"/>
</dbReference>
<dbReference type="InterPro" id="IPR002933">
    <property type="entry name" value="Peptidase_M20"/>
</dbReference>
<reference evidence="4" key="1">
    <citation type="journal article" date="2021" name="Syst. Appl. Microbiol.">
        <title>Roseomonas hellenica sp. nov., isolated from roots of wild-growing Alkanna tinctoria.</title>
        <authorList>
            <person name="Rat A."/>
            <person name="Naranjo H.D."/>
            <person name="Lebbe L."/>
            <person name="Cnockaert M."/>
            <person name="Krigas N."/>
            <person name="Grigoriadou K."/>
            <person name="Maloupa E."/>
            <person name="Willems A."/>
        </authorList>
    </citation>
    <scope>NUCLEOTIDE SEQUENCE [LARGE SCALE GENOMIC DNA]</scope>
    <source>
        <strain evidence="4">LMG 31523</strain>
    </source>
</reference>
<dbReference type="CDD" id="cd05666">
    <property type="entry name" value="M20_Acy1-like"/>
    <property type="match status" value="1"/>
</dbReference>
<evidence type="ECO:0000259" key="2">
    <source>
        <dbReference type="Pfam" id="PF07687"/>
    </source>
</evidence>
<dbReference type="Pfam" id="PF07687">
    <property type="entry name" value="M20_dimer"/>
    <property type="match status" value="1"/>
</dbReference>
<evidence type="ECO:0000313" key="3">
    <source>
        <dbReference type="EMBL" id="MBR0664499.1"/>
    </source>
</evidence>
<sequence length="390" mass="41773">MPVHNRIADLLPDMTAWRRDIHANPELGFEEHRTSAIVAEKLESWGIEVHRGIAGTGVVGVLRNGTSDKGIGLRADMDCLPMTETNGLPHASTVPGRMHACGHDGHTATLLGAAKYLAESRNFDGVVHFIFQPAEEGGGGGRVMVEEGLFDRFPCDSVFALHNDPALKVGEASVVAGTVLAASDRFWITVDGVGGHASRPHQCVDPLFVGSQIVVALQSLVARAVDPLRSAVVSVTQFHAGSAMNVIAETAELRGTVRTLLPEERDLVEAGMTRIVEGIASAHGATATIRYQRGYPPTMNDAAQTERAALAAARVLGERHVIRERPPMMGAEDFSYMLLQRPGCFVRLGQAGADKGSVPVHNPKYDFNDDILPLGASFFASIVEQELPRG</sequence>
<dbReference type="SUPFAM" id="SSF53187">
    <property type="entry name" value="Zn-dependent exopeptidases"/>
    <property type="match status" value="1"/>
</dbReference>
<dbReference type="PANTHER" id="PTHR11014:SF63">
    <property type="entry name" value="METALLOPEPTIDASE, PUTATIVE (AFU_ORTHOLOGUE AFUA_6G09600)-RELATED"/>
    <property type="match status" value="1"/>
</dbReference>
<gene>
    <name evidence="3" type="ORF">GXW71_09060</name>
</gene>
<dbReference type="InterPro" id="IPR017439">
    <property type="entry name" value="Amidohydrolase"/>
</dbReference>
<comment type="caution">
    <text evidence="3">The sequence shown here is derived from an EMBL/GenBank/DDBJ whole genome shotgun (WGS) entry which is preliminary data.</text>
</comment>
<dbReference type="Pfam" id="PF01546">
    <property type="entry name" value="Peptidase_M20"/>
    <property type="match status" value="1"/>
</dbReference>
<dbReference type="Proteomes" id="UP001196870">
    <property type="component" value="Unassembled WGS sequence"/>
</dbReference>
<dbReference type="RefSeq" id="WP_211852168.1">
    <property type="nucleotide sequence ID" value="NZ_JAAGBB010000009.1"/>
</dbReference>